<comment type="caution">
    <text evidence="2">The sequence shown here is derived from an EMBL/GenBank/DDBJ whole genome shotgun (WGS) entry which is preliminary data.</text>
</comment>
<protein>
    <submittedName>
        <fullName evidence="2">Uncharacterized protein</fullName>
    </submittedName>
</protein>
<proteinExistence type="predicted"/>
<evidence type="ECO:0000313" key="2">
    <source>
        <dbReference type="EMBL" id="NVN10363.1"/>
    </source>
</evidence>
<evidence type="ECO:0000313" key="3">
    <source>
        <dbReference type="Proteomes" id="UP000534870"/>
    </source>
</evidence>
<dbReference type="AlphaFoldDB" id="A0A7Y7IUL4"/>
<sequence>MPERAAASTALGIRLSGPPTYAGRVADEPWLNGAAPDQQPADLVRGLTLYRRAMVMLAALMVLIILLNGHA</sequence>
<dbReference type="Proteomes" id="UP000534870">
    <property type="component" value="Unassembled WGS sequence"/>
</dbReference>
<organism evidence="2 3">
    <name type="scientific">Nguyenibacter vanlangensis</name>
    <dbReference type="NCBI Taxonomy" id="1216886"/>
    <lineage>
        <taxon>Bacteria</taxon>
        <taxon>Pseudomonadati</taxon>
        <taxon>Pseudomonadota</taxon>
        <taxon>Alphaproteobacteria</taxon>
        <taxon>Acetobacterales</taxon>
        <taxon>Acetobacteraceae</taxon>
        <taxon>Nguyenibacter</taxon>
    </lineage>
</organism>
<keyword evidence="1" id="KW-0472">Membrane</keyword>
<name>A0A7Y7IUL4_9PROT</name>
<dbReference type="RefSeq" id="WP_176639142.1">
    <property type="nucleotide sequence ID" value="NZ_JABXXP010000034.1"/>
</dbReference>
<feature type="transmembrane region" description="Helical" evidence="1">
    <location>
        <begin position="49"/>
        <end position="67"/>
    </location>
</feature>
<keyword evidence="1" id="KW-1133">Transmembrane helix</keyword>
<accession>A0A7Y7IUL4</accession>
<gene>
    <name evidence="2" type="ORF">HUK84_04225</name>
</gene>
<evidence type="ECO:0000256" key="1">
    <source>
        <dbReference type="SAM" id="Phobius"/>
    </source>
</evidence>
<keyword evidence="1" id="KW-0812">Transmembrane</keyword>
<reference evidence="2 3" key="1">
    <citation type="submission" date="2020-06" db="EMBL/GenBank/DDBJ databases">
        <title>Description of novel acetic acid bacteria.</title>
        <authorList>
            <person name="Sombolestani A."/>
        </authorList>
    </citation>
    <scope>NUCLEOTIDE SEQUENCE [LARGE SCALE GENOMIC DNA]</scope>
    <source>
        <strain evidence="2 3">LMG 31431</strain>
    </source>
</reference>
<dbReference type="EMBL" id="JABXXP010000034">
    <property type="protein sequence ID" value="NVN10363.1"/>
    <property type="molecule type" value="Genomic_DNA"/>
</dbReference>